<protein>
    <submittedName>
        <fullName evidence="1">Uncharacterized protein</fullName>
    </submittedName>
</protein>
<accession>A0A4Y2HAK8</accession>
<name>A0A4Y2HAK8_ARAVE</name>
<dbReference type="EMBL" id="BGPR01001813">
    <property type="protein sequence ID" value="GBM62375.1"/>
    <property type="molecule type" value="Genomic_DNA"/>
</dbReference>
<dbReference type="Proteomes" id="UP000499080">
    <property type="component" value="Unassembled WGS sequence"/>
</dbReference>
<evidence type="ECO:0000313" key="1">
    <source>
        <dbReference type="EMBL" id="GBM62375.1"/>
    </source>
</evidence>
<sequence length="107" mass="11792">MCLVHSQFVTIEDNSYRDHLDLARSRPVQLSDNRCDSSSAQAGVLVAITGQGPTPPEGGTHYHRQRARLSYYSTHQGSETPLIYPAASHPRTRGAPLWATIENKSFG</sequence>
<dbReference type="AlphaFoldDB" id="A0A4Y2HAK8"/>
<reference evidence="1 2" key="1">
    <citation type="journal article" date="2019" name="Sci. Rep.">
        <title>Orb-weaving spider Araneus ventricosus genome elucidates the spidroin gene catalogue.</title>
        <authorList>
            <person name="Kono N."/>
            <person name="Nakamura H."/>
            <person name="Ohtoshi R."/>
            <person name="Moran D.A.P."/>
            <person name="Shinohara A."/>
            <person name="Yoshida Y."/>
            <person name="Fujiwara M."/>
            <person name="Mori M."/>
            <person name="Tomita M."/>
            <person name="Arakawa K."/>
        </authorList>
    </citation>
    <scope>NUCLEOTIDE SEQUENCE [LARGE SCALE GENOMIC DNA]</scope>
</reference>
<keyword evidence="2" id="KW-1185">Reference proteome</keyword>
<comment type="caution">
    <text evidence="1">The sequence shown here is derived from an EMBL/GenBank/DDBJ whole genome shotgun (WGS) entry which is preliminary data.</text>
</comment>
<proteinExistence type="predicted"/>
<evidence type="ECO:0000313" key="2">
    <source>
        <dbReference type="Proteomes" id="UP000499080"/>
    </source>
</evidence>
<gene>
    <name evidence="1" type="ORF">AVEN_255735_1</name>
</gene>
<organism evidence="1 2">
    <name type="scientific">Araneus ventricosus</name>
    <name type="common">Orbweaver spider</name>
    <name type="synonym">Epeira ventricosa</name>
    <dbReference type="NCBI Taxonomy" id="182803"/>
    <lineage>
        <taxon>Eukaryota</taxon>
        <taxon>Metazoa</taxon>
        <taxon>Ecdysozoa</taxon>
        <taxon>Arthropoda</taxon>
        <taxon>Chelicerata</taxon>
        <taxon>Arachnida</taxon>
        <taxon>Araneae</taxon>
        <taxon>Araneomorphae</taxon>
        <taxon>Entelegynae</taxon>
        <taxon>Araneoidea</taxon>
        <taxon>Araneidae</taxon>
        <taxon>Araneus</taxon>
    </lineage>
</organism>